<accession>A0AAE1KXY1</accession>
<evidence type="ECO:0000313" key="1">
    <source>
        <dbReference type="EMBL" id="KAK3889104.1"/>
    </source>
</evidence>
<dbReference type="Proteomes" id="UP001286313">
    <property type="component" value="Unassembled WGS sequence"/>
</dbReference>
<reference evidence="1" key="1">
    <citation type="submission" date="2023-10" db="EMBL/GenBank/DDBJ databases">
        <title>Genome assemblies of two species of porcelain crab, Petrolisthes cinctipes and Petrolisthes manimaculis (Anomura: Porcellanidae).</title>
        <authorList>
            <person name="Angst P."/>
        </authorList>
    </citation>
    <scope>NUCLEOTIDE SEQUENCE</scope>
    <source>
        <strain evidence="1">PB745_01</strain>
        <tissue evidence="1">Gill</tissue>
    </source>
</reference>
<proteinExistence type="predicted"/>
<protein>
    <recommendedName>
        <fullName evidence="3">Reverse transcriptase</fullName>
    </recommendedName>
</protein>
<comment type="caution">
    <text evidence="1">The sequence shown here is derived from an EMBL/GenBank/DDBJ whole genome shotgun (WGS) entry which is preliminary data.</text>
</comment>
<dbReference type="EMBL" id="JAWQEG010000504">
    <property type="protein sequence ID" value="KAK3889104.1"/>
    <property type="molecule type" value="Genomic_DNA"/>
</dbReference>
<evidence type="ECO:0000313" key="2">
    <source>
        <dbReference type="Proteomes" id="UP001286313"/>
    </source>
</evidence>
<dbReference type="PANTHER" id="PTHR33395">
    <property type="entry name" value="TRANSCRIPTASE, PUTATIVE-RELATED-RELATED"/>
    <property type="match status" value="1"/>
</dbReference>
<name>A0AAE1KXY1_PETCI</name>
<dbReference type="AlphaFoldDB" id="A0AAE1KXY1"/>
<organism evidence="1 2">
    <name type="scientific">Petrolisthes cinctipes</name>
    <name type="common">Flat porcelain crab</name>
    <dbReference type="NCBI Taxonomy" id="88211"/>
    <lineage>
        <taxon>Eukaryota</taxon>
        <taxon>Metazoa</taxon>
        <taxon>Ecdysozoa</taxon>
        <taxon>Arthropoda</taxon>
        <taxon>Crustacea</taxon>
        <taxon>Multicrustacea</taxon>
        <taxon>Malacostraca</taxon>
        <taxon>Eumalacostraca</taxon>
        <taxon>Eucarida</taxon>
        <taxon>Decapoda</taxon>
        <taxon>Pleocyemata</taxon>
        <taxon>Anomura</taxon>
        <taxon>Galatheoidea</taxon>
        <taxon>Porcellanidae</taxon>
        <taxon>Petrolisthes</taxon>
    </lineage>
</organism>
<gene>
    <name evidence="1" type="ORF">Pcinc_006847</name>
</gene>
<dbReference type="PANTHER" id="PTHR33395:SF22">
    <property type="entry name" value="REVERSE TRANSCRIPTASE DOMAIN-CONTAINING PROTEIN"/>
    <property type="match status" value="1"/>
</dbReference>
<evidence type="ECO:0008006" key="3">
    <source>
        <dbReference type="Google" id="ProtNLM"/>
    </source>
</evidence>
<keyword evidence="2" id="KW-1185">Reference proteome</keyword>
<sequence length="263" mass="30321">MNNEALKAVQEKHRCYKKHKRLETEESKVQYNIAKRHAAYITRKATQEFESRIAKNVKSNPKEFYSYCRNKTMLRGDIATIVKRDGTRAEDPQDIAETMNEFFASVITRENVNIVPEPTEHAIQSEMVDIRITKNMVPVKLREQKPGKSAGPDGVHSKVVVELAEELVEPLAIIFNQSIRSGIVPSAWKDAEVVPIYKKEWRVNHLRSSLLCRPRPTIERDAIRVMDYAGFRRPTVFFERALLLPSVLLSRGLWMNLCLFLSL</sequence>